<dbReference type="SMART" id="SM00175">
    <property type="entry name" value="RAB"/>
    <property type="match status" value="1"/>
</dbReference>
<protein>
    <submittedName>
        <fullName evidence="5">Ras-related protein Rab-7L1-like isoform X1</fullName>
    </submittedName>
</protein>
<dbReference type="Proteomes" id="UP000694924">
    <property type="component" value="Unplaced"/>
</dbReference>
<comment type="similarity">
    <text evidence="1">Belongs to the small GTPase superfamily. Rab family.</text>
</comment>
<gene>
    <name evidence="5" type="primary">LOC107070236</name>
</gene>
<dbReference type="RefSeq" id="XP_015183728.1">
    <property type="nucleotide sequence ID" value="XM_015328242.1"/>
</dbReference>
<evidence type="ECO:0000256" key="2">
    <source>
        <dbReference type="ARBA" id="ARBA00022741"/>
    </source>
</evidence>
<keyword evidence="3" id="KW-0342">GTP-binding</keyword>
<keyword evidence="2" id="KW-0547">Nucleotide-binding</keyword>
<keyword evidence="4" id="KW-1185">Reference proteome</keyword>
<dbReference type="InterPro" id="IPR027417">
    <property type="entry name" value="P-loop_NTPase"/>
</dbReference>
<dbReference type="SMART" id="SM00173">
    <property type="entry name" value="RAS"/>
    <property type="match status" value="1"/>
</dbReference>
<dbReference type="PANTHER" id="PTHR47981">
    <property type="entry name" value="RAB FAMILY"/>
    <property type="match status" value="1"/>
</dbReference>
<evidence type="ECO:0000313" key="4">
    <source>
        <dbReference type="Proteomes" id="UP000694924"/>
    </source>
</evidence>
<dbReference type="Gene3D" id="3.40.50.300">
    <property type="entry name" value="P-loop containing nucleotide triphosphate hydrolases"/>
    <property type="match status" value="1"/>
</dbReference>
<dbReference type="NCBIfam" id="TIGR00231">
    <property type="entry name" value="small_GTP"/>
    <property type="match status" value="1"/>
</dbReference>
<evidence type="ECO:0000313" key="5">
    <source>
        <dbReference type="RefSeq" id="XP_015183728.1"/>
    </source>
</evidence>
<dbReference type="SMART" id="SM00176">
    <property type="entry name" value="RAN"/>
    <property type="match status" value="1"/>
</dbReference>
<sequence>MNVKSFSLSFSLSVIMASVSDYFLRYDLFLLTNLVYYLRVRIYLIRCYSDSVEISKSARFDIIFIFRVYEFHVLSDYFFHFIYFISGKTALVRRYTEGKFSSNYKITIGADFVIKMLDWDPNLKIGLQLWDIAGHERFGFMTRIYYKYAVAAALVFDISRMATFKSMKKWLCDLREKVTLPDGSNIPVVLLANKCDIQFAAVTTEQIATFCKENNITAWYLTSAKENTNVDEAMRYLVEKVLKVKIGGGVQDSIRLRKESKQQNKTGCCRN</sequence>
<evidence type="ECO:0000256" key="3">
    <source>
        <dbReference type="ARBA" id="ARBA00023134"/>
    </source>
</evidence>
<dbReference type="PRINTS" id="PR00449">
    <property type="entry name" value="RASTRNSFRMNG"/>
</dbReference>
<reference evidence="5" key="1">
    <citation type="submission" date="2025-08" db="UniProtKB">
        <authorList>
            <consortium name="RefSeq"/>
        </authorList>
    </citation>
    <scope>IDENTIFICATION</scope>
    <source>
        <tissue evidence="5">Whole body</tissue>
    </source>
</reference>
<dbReference type="SMART" id="SM00174">
    <property type="entry name" value="RHO"/>
    <property type="match status" value="1"/>
</dbReference>
<organism evidence="4 5">
    <name type="scientific">Polistes dominula</name>
    <name type="common">European paper wasp</name>
    <name type="synonym">Vespa dominula</name>
    <dbReference type="NCBI Taxonomy" id="743375"/>
    <lineage>
        <taxon>Eukaryota</taxon>
        <taxon>Metazoa</taxon>
        <taxon>Ecdysozoa</taxon>
        <taxon>Arthropoda</taxon>
        <taxon>Hexapoda</taxon>
        <taxon>Insecta</taxon>
        <taxon>Pterygota</taxon>
        <taxon>Neoptera</taxon>
        <taxon>Endopterygota</taxon>
        <taxon>Hymenoptera</taxon>
        <taxon>Apocrita</taxon>
        <taxon>Aculeata</taxon>
        <taxon>Vespoidea</taxon>
        <taxon>Vespidae</taxon>
        <taxon>Polistinae</taxon>
        <taxon>Polistini</taxon>
        <taxon>Polistes</taxon>
    </lineage>
</organism>
<accession>A0ABM1IU41</accession>
<dbReference type="PROSITE" id="PS51419">
    <property type="entry name" value="RAB"/>
    <property type="match status" value="1"/>
</dbReference>
<dbReference type="InterPro" id="IPR005225">
    <property type="entry name" value="Small_GTP-bd"/>
</dbReference>
<dbReference type="GeneID" id="107070236"/>
<dbReference type="PROSITE" id="PS51421">
    <property type="entry name" value="RAS"/>
    <property type="match status" value="1"/>
</dbReference>
<name>A0ABM1IU41_POLDO</name>
<proteinExistence type="inferred from homology"/>
<dbReference type="PANTHER" id="PTHR47981:SF39">
    <property type="entry name" value="RAS-RELATED PROTEIN RAB"/>
    <property type="match status" value="1"/>
</dbReference>
<dbReference type="SUPFAM" id="SSF52540">
    <property type="entry name" value="P-loop containing nucleoside triphosphate hydrolases"/>
    <property type="match status" value="1"/>
</dbReference>
<dbReference type="InterPro" id="IPR001806">
    <property type="entry name" value="Small_GTPase"/>
</dbReference>
<dbReference type="Pfam" id="PF00071">
    <property type="entry name" value="Ras"/>
    <property type="match status" value="1"/>
</dbReference>
<evidence type="ECO:0000256" key="1">
    <source>
        <dbReference type="ARBA" id="ARBA00006270"/>
    </source>
</evidence>